<dbReference type="GO" id="GO:0001965">
    <property type="term" value="F:G-protein alpha-subunit binding"/>
    <property type="evidence" value="ECO:0007669"/>
    <property type="project" value="TreeGrafter"/>
</dbReference>
<dbReference type="GeneTree" id="ENSGT00940000154880"/>
<evidence type="ECO:0000313" key="6">
    <source>
        <dbReference type="Ensembl" id="ENSMGAP00000027788.1"/>
    </source>
</evidence>
<dbReference type="Pfam" id="PF03160">
    <property type="entry name" value="Calx-beta"/>
    <property type="match status" value="3"/>
</dbReference>
<dbReference type="PANTHER" id="PTHR46682">
    <property type="entry name" value="ADHESION G-PROTEIN COUPLED RECEPTOR V1"/>
    <property type="match status" value="1"/>
</dbReference>
<keyword evidence="4" id="KW-1133">Transmembrane helix</keyword>
<name>A0A803Y7P1_MELGA</name>
<keyword evidence="7" id="KW-1185">Reference proteome</keyword>
<evidence type="ECO:0000256" key="2">
    <source>
        <dbReference type="ARBA" id="ARBA00022737"/>
    </source>
</evidence>
<dbReference type="GO" id="GO:0007601">
    <property type="term" value="P:visual perception"/>
    <property type="evidence" value="ECO:0007669"/>
    <property type="project" value="TreeGrafter"/>
</dbReference>
<keyword evidence="1" id="KW-0732">Signal</keyword>
<proteinExistence type="predicted"/>
<keyword evidence="4" id="KW-0472">Membrane</keyword>
<feature type="domain" description="Calx-beta" evidence="5">
    <location>
        <begin position="237"/>
        <end position="329"/>
    </location>
</feature>
<keyword evidence="3" id="KW-0106">Calcium</keyword>
<keyword evidence="2" id="KW-0677">Repeat</keyword>
<dbReference type="Proteomes" id="UP000001645">
    <property type="component" value="Chromosome Z"/>
</dbReference>
<evidence type="ECO:0000259" key="5">
    <source>
        <dbReference type="SMART" id="SM00237"/>
    </source>
</evidence>
<dbReference type="PANTHER" id="PTHR46682:SF1">
    <property type="entry name" value="ADHESION G-PROTEIN COUPLED RECEPTOR V1"/>
    <property type="match status" value="1"/>
</dbReference>
<dbReference type="GO" id="GO:0010855">
    <property type="term" value="F:adenylate cyclase inhibitor activity"/>
    <property type="evidence" value="ECO:0007669"/>
    <property type="project" value="TreeGrafter"/>
</dbReference>
<protein>
    <recommendedName>
        <fullName evidence="5">Calx-beta domain-containing protein</fullName>
    </recommendedName>
</protein>
<feature type="transmembrane region" description="Helical" evidence="4">
    <location>
        <begin position="12"/>
        <end position="34"/>
    </location>
</feature>
<dbReference type="GO" id="GO:0071277">
    <property type="term" value="P:cellular response to calcium ion"/>
    <property type="evidence" value="ECO:0007669"/>
    <property type="project" value="TreeGrafter"/>
</dbReference>
<dbReference type="GO" id="GO:0032420">
    <property type="term" value="C:stereocilium"/>
    <property type="evidence" value="ECO:0007669"/>
    <property type="project" value="TreeGrafter"/>
</dbReference>
<dbReference type="GO" id="GO:0016020">
    <property type="term" value="C:membrane"/>
    <property type="evidence" value="ECO:0007669"/>
    <property type="project" value="InterPro"/>
</dbReference>
<dbReference type="Ensembl" id="ENSMGAT00000036849.1">
    <property type="protein sequence ID" value="ENSMGAP00000027788.1"/>
    <property type="gene ID" value="ENSMGAG00000021056.1"/>
</dbReference>
<dbReference type="SUPFAM" id="SSF141072">
    <property type="entry name" value="CalX-like"/>
    <property type="match status" value="3"/>
</dbReference>
<dbReference type="GO" id="GO:0005737">
    <property type="term" value="C:cytoplasm"/>
    <property type="evidence" value="ECO:0007669"/>
    <property type="project" value="TreeGrafter"/>
</dbReference>
<keyword evidence="4" id="KW-0812">Transmembrane</keyword>
<evidence type="ECO:0000313" key="7">
    <source>
        <dbReference type="Proteomes" id="UP000001645"/>
    </source>
</evidence>
<dbReference type="InterPro" id="IPR038081">
    <property type="entry name" value="CalX-like_sf"/>
</dbReference>
<organism evidence="6 7">
    <name type="scientific">Meleagris gallopavo</name>
    <name type="common">Wild turkey</name>
    <dbReference type="NCBI Taxonomy" id="9103"/>
    <lineage>
        <taxon>Eukaryota</taxon>
        <taxon>Metazoa</taxon>
        <taxon>Chordata</taxon>
        <taxon>Craniata</taxon>
        <taxon>Vertebrata</taxon>
        <taxon>Euteleostomi</taxon>
        <taxon>Archelosauria</taxon>
        <taxon>Archosauria</taxon>
        <taxon>Dinosauria</taxon>
        <taxon>Saurischia</taxon>
        <taxon>Theropoda</taxon>
        <taxon>Coelurosauria</taxon>
        <taxon>Aves</taxon>
        <taxon>Neognathae</taxon>
        <taxon>Galloanserae</taxon>
        <taxon>Galliformes</taxon>
        <taxon>Phasianidae</taxon>
        <taxon>Meleagridinae</taxon>
        <taxon>Meleagris</taxon>
    </lineage>
</organism>
<reference evidence="6" key="3">
    <citation type="submission" date="2025-09" db="UniProtKB">
        <authorList>
            <consortium name="Ensembl"/>
        </authorList>
    </citation>
    <scope>IDENTIFICATION</scope>
</reference>
<sequence length="361" mass="40465">KVCTMLPLLKIIYLLTFIFTVMSNFIFNICIRFWTYKKNFTSAFTLFSTQANAGSDFQPVTRQWAIMEEGEEFANLTVTILPDDLPELDEKFTITLLKVELINISASLKNQPTIGQPNTSTVIIMMNGDAFGVFKIYSVSPNASEKGLYVEVEERPQASVQLMIHRTEGSLGQVTVQWHVTGGTATPNVDFTGVGETNKSFIVSAKDDNEEEGEELFILKLICVHGGARISQENTTARLRIQKRNDDPIYFAGSAANFTVLRNGSVDVAVSVWYITVNGDATAEEGDFVPSEKSSIILFDIGEREQNLSVYINDDDIPETDETFYVLLLNSTGKSNDLMYSWFCSPFVLLNNILFFYYSFS</sequence>
<dbReference type="GO" id="GO:0004930">
    <property type="term" value="F:G protein-coupled receptor activity"/>
    <property type="evidence" value="ECO:0007669"/>
    <property type="project" value="InterPro"/>
</dbReference>
<dbReference type="GO" id="GO:0007605">
    <property type="term" value="P:sensory perception of sound"/>
    <property type="evidence" value="ECO:0007669"/>
    <property type="project" value="TreeGrafter"/>
</dbReference>
<evidence type="ECO:0000256" key="4">
    <source>
        <dbReference type="SAM" id="Phobius"/>
    </source>
</evidence>
<feature type="transmembrane region" description="Helical" evidence="4">
    <location>
        <begin position="339"/>
        <end position="360"/>
    </location>
</feature>
<evidence type="ECO:0000256" key="1">
    <source>
        <dbReference type="ARBA" id="ARBA00022729"/>
    </source>
</evidence>
<dbReference type="InterPro" id="IPR003644">
    <property type="entry name" value="Calx_beta"/>
</dbReference>
<dbReference type="AlphaFoldDB" id="A0A803Y7P1"/>
<dbReference type="InterPro" id="IPR026919">
    <property type="entry name" value="ADGRV1"/>
</dbReference>
<dbReference type="SMART" id="SM00237">
    <property type="entry name" value="Calx_beta"/>
    <property type="match status" value="1"/>
</dbReference>
<reference evidence="6" key="2">
    <citation type="submission" date="2025-08" db="UniProtKB">
        <authorList>
            <consortium name="Ensembl"/>
        </authorList>
    </citation>
    <scope>IDENTIFICATION</scope>
</reference>
<dbReference type="Gene3D" id="2.60.40.2030">
    <property type="match status" value="3"/>
</dbReference>
<evidence type="ECO:0000256" key="3">
    <source>
        <dbReference type="ARBA" id="ARBA00022837"/>
    </source>
</evidence>
<reference evidence="6 7" key="1">
    <citation type="journal article" date="2010" name="PLoS Biol.">
        <title>Multi-platform next-generation sequencing of the domestic turkey (Meleagris gallopavo): genome assembly and analysis.</title>
        <authorList>
            <person name="Dalloul R.A."/>
            <person name="Long J.A."/>
            <person name="Zimin A.V."/>
            <person name="Aslam L."/>
            <person name="Beal K."/>
            <person name="Blomberg L.A."/>
            <person name="Bouffard P."/>
            <person name="Burt D.W."/>
            <person name="Crasta O."/>
            <person name="Crooijmans R.P."/>
            <person name="Cooper K."/>
            <person name="Coulombe R.A."/>
            <person name="De S."/>
            <person name="Delany M.E."/>
            <person name="Dodgson J.B."/>
            <person name="Dong J.J."/>
            <person name="Evans C."/>
            <person name="Frederickson K.M."/>
            <person name="Flicek P."/>
            <person name="Florea L."/>
            <person name="Folkerts O."/>
            <person name="Groenen M.A."/>
            <person name="Harkins T.T."/>
            <person name="Herrero J."/>
            <person name="Hoffmann S."/>
            <person name="Megens H.J."/>
            <person name="Jiang A."/>
            <person name="de Jong P."/>
            <person name="Kaiser P."/>
            <person name="Kim H."/>
            <person name="Kim K.W."/>
            <person name="Kim S."/>
            <person name="Langenberger D."/>
            <person name="Lee M.K."/>
            <person name="Lee T."/>
            <person name="Mane S."/>
            <person name="Marcais G."/>
            <person name="Marz M."/>
            <person name="McElroy A.P."/>
            <person name="Modise T."/>
            <person name="Nefedov M."/>
            <person name="Notredame C."/>
            <person name="Paton I.R."/>
            <person name="Payne W.S."/>
            <person name="Pertea G."/>
            <person name="Prickett D."/>
            <person name="Puiu D."/>
            <person name="Qioa D."/>
            <person name="Raineri E."/>
            <person name="Ruffier M."/>
            <person name="Salzberg S.L."/>
            <person name="Schatz M.C."/>
            <person name="Scheuring C."/>
            <person name="Schmidt C.J."/>
            <person name="Schroeder S."/>
            <person name="Searle S.M."/>
            <person name="Smith E.J."/>
            <person name="Smith J."/>
            <person name="Sonstegard T.S."/>
            <person name="Stadler P.F."/>
            <person name="Tafer H."/>
            <person name="Tu Z.J."/>
            <person name="Van Tassell C.P."/>
            <person name="Vilella A.J."/>
            <person name="Williams K.P."/>
            <person name="Yorke J.A."/>
            <person name="Zhang L."/>
            <person name="Zhang H.B."/>
            <person name="Zhang X."/>
            <person name="Zhang Y."/>
            <person name="Reed K.M."/>
        </authorList>
    </citation>
    <scope>NUCLEOTIDE SEQUENCE [LARGE SCALE GENOMIC DNA]</scope>
</reference>
<accession>A0A803Y7P1</accession>